<evidence type="ECO:0008006" key="3">
    <source>
        <dbReference type="Google" id="ProtNLM"/>
    </source>
</evidence>
<keyword evidence="2" id="KW-1185">Reference proteome</keyword>
<organism evidence="1 2">
    <name type="scientific">Spirosoma utsteinense</name>
    <dbReference type="NCBI Taxonomy" id="2585773"/>
    <lineage>
        <taxon>Bacteria</taxon>
        <taxon>Pseudomonadati</taxon>
        <taxon>Bacteroidota</taxon>
        <taxon>Cytophagia</taxon>
        <taxon>Cytophagales</taxon>
        <taxon>Cytophagaceae</taxon>
        <taxon>Spirosoma</taxon>
    </lineage>
</organism>
<evidence type="ECO:0000313" key="1">
    <source>
        <dbReference type="EMBL" id="MBC3794663.1"/>
    </source>
</evidence>
<dbReference type="EMBL" id="VFIA01000053">
    <property type="protein sequence ID" value="MBC3794663.1"/>
    <property type="molecule type" value="Genomic_DNA"/>
</dbReference>
<dbReference type="SUPFAM" id="SSF49464">
    <property type="entry name" value="Carboxypeptidase regulatory domain-like"/>
    <property type="match status" value="1"/>
</dbReference>
<dbReference type="Pfam" id="PF13715">
    <property type="entry name" value="CarbopepD_reg_2"/>
    <property type="match status" value="1"/>
</dbReference>
<dbReference type="Proteomes" id="UP000700732">
    <property type="component" value="Unassembled WGS sequence"/>
</dbReference>
<evidence type="ECO:0000313" key="2">
    <source>
        <dbReference type="Proteomes" id="UP000700732"/>
    </source>
</evidence>
<dbReference type="Gene3D" id="2.60.40.1120">
    <property type="entry name" value="Carboxypeptidase-like, regulatory domain"/>
    <property type="match status" value="1"/>
</dbReference>
<dbReference type="InterPro" id="IPR008969">
    <property type="entry name" value="CarboxyPept-like_regulatory"/>
</dbReference>
<accession>A0ABR6WDU1</accession>
<name>A0ABR6WDU1_9BACT</name>
<reference evidence="1 2" key="1">
    <citation type="submission" date="2019-06" db="EMBL/GenBank/DDBJ databases">
        <title>Spirosoma utsteinense sp. nov. isolated from Antarctic ice-free soils.</title>
        <authorList>
            <person name="Tahon G."/>
        </authorList>
    </citation>
    <scope>NUCLEOTIDE SEQUENCE [LARGE SCALE GENOMIC DNA]</scope>
    <source>
        <strain evidence="1 2">LMG 31447</strain>
    </source>
</reference>
<sequence length="350" mass="38852">MRFRIGSFNWAFSSQLTGYWVSLLVGLYSPLLAQSTVSGLVLDKASNQPVPYANIGIVGSPIGTLSNANGSFQLLLPAHYLTDSLLISHLGYTPQSIAVRAIKPNLVITLQPEPIQLAAIDVLAHRKSSRKSKRYVLGNKLANSSFIVIDTAQAGSAMALLIENKFPQSSAKLSGPIRIEKAAVQIYSNSFAEFKLRVRLLTRDSLTGLPGRDLLHQSVILTSRRQQGGWLEADLSSFGIHIPEVKFFIVFEWILDARDRRLLADQYQQFALAHPEQVRTDTTLIKGKVVPYTHWRGYQAGTAFSTSTLTYSLNNYQSFCRHNSQGSWQRSPHILSARVFVSPIDSHLVN</sequence>
<comment type="caution">
    <text evidence="1">The sequence shown here is derived from an EMBL/GenBank/DDBJ whole genome shotgun (WGS) entry which is preliminary data.</text>
</comment>
<dbReference type="RefSeq" id="WP_186741381.1">
    <property type="nucleotide sequence ID" value="NZ_VFIA01000053.1"/>
</dbReference>
<proteinExistence type="predicted"/>
<gene>
    <name evidence="1" type="ORF">FH603_5193</name>
</gene>
<protein>
    <recommendedName>
        <fullName evidence="3">Carboxypeptidase-like regulatory domain-containing protein</fullName>
    </recommendedName>
</protein>